<proteinExistence type="predicted"/>
<organism evidence="1 2">
    <name type="scientific">Ornithinimicrobium ciconiae</name>
    <dbReference type="NCBI Taxonomy" id="2594265"/>
    <lineage>
        <taxon>Bacteria</taxon>
        <taxon>Bacillati</taxon>
        <taxon>Actinomycetota</taxon>
        <taxon>Actinomycetes</taxon>
        <taxon>Micrococcales</taxon>
        <taxon>Ornithinimicrobiaceae</taxon>
        <taxon>Ornithinimicrobium</taxon>
    </lineage>
</organism>
<gene>
    <name evidence="1" type="ORF">FNH13_09655</name>
</gene>
<keyword evidence="2" id="KW-1185">Reference proteome</keyword>
<accession>A0A516GB13</accession>
<sequence length="182" mass="20541">MTPTISGNLYHRPAMTVRGDALLPLNMLRQRHPDLYELHRAKYQSTPGVLTQRVEPLGCTWSDVVFLSPVHPAPLFEALRRSGRTVPDRQPWVLPADRLDPSSTVIRLMRAGANGHTPEPYDGDDYLPLTTATLRAVDRVTINAVQRLESLRPGDPWLPWVDVPHVLHRGHIPLTWFTSTPL</sequence>
<evidence type="ECO:0000313" key="1">
    <source>
        <dbReference type="EMBL" id="QDO88570.1"/>
    </source>
</evidence>
<evidence type="ECO:0000313" key="2">
    <source>
        <dbReference type="Proteomes" id="UP000315395"/>
    </source>
</evidence>
<name>A0A516GB13_9MICO</name>
<dbReference type="Proteomes" id="UP000315395">
    <property type="component" value="Chromosome"/>
</dbReference>
<dbReference type="OrthoDB" id="144620at2"/>
<protein>
    <submittedName>
        <fullName evidence="1">Uncharacterized protein</fullName>
    </submittedName>
</protein>
<dbReference type="KEGG" id="orz:FNH13_09655"/>
<reference evidence="1 2" key="1">
    <citation type="submission" date="2019-07" db="EMBL/GenBank/DDBJ databases">
        <title>complete genome sequencing of Ornithinimicrobium sp. H23M54.</title>
        <authorList>
            <person name="Bae J.-W."/>
            <person name="Lee S.-Y."/>
        </authorList>
    </citation>
    <scope>NUCLEOTIDE SEQUENCE [LARGE SCALE GENOMIC DNA]</scope>
    <source>
        <strain evidence="1 2">H23M54</strain>
    </source>
</reference>
<dbReference type="RefSeq" id="WP_143783248.1">
    <property type="nucleotide sequence ID" value="NZ_CP041616.1"/>
</dbReference>
<dbReference type="EMBL" id="CP041616">
    <property type="protein sequence ID" value="QDO88570.1"/>
    <property type="molecule type" value="Genomic_DNA"/>
</dbReference>
<dbReference type="AlphaFoldDB" id="A0A516GB13"/>